<dbReference type="InterPro" id="IPR010273">
    <property type="entry name" value="DUF881"/>
</dbReference>
<comment type="caution">
    <text evidence="4">The sequence shown here is derived from an EMBL/GenBank/DDBJ whole genome shotgun (WGS) entry which is preliminary data.</text>
</comment>
<dbReference type="PANTHER" id="PTHR37313:SF2">
    <property type="entry name" value="UPF0749 PROTEIN YLXX"/>
    <property type="match status" value="1"/>
</dbReference>
<evidence type="ECO:0008006" key="6">
    <source>
        <dbReference type="Google" id="ProtNLM"/>
    </source>
</evidence>
<protein>
    <recommendedName>
        <fullName evidence="6">DUF881 domain-containing protein</fullName>
    </recommendedName>
</protein>
<feature type="transmembrane region" description="Helical" evidence="3">
    <location>
        <begin position="6"/>
        <end position="23"/>
    </location>
</feature>
<proteinExistence type="inferred from homology"/>
<reference evidence="5" key="1">
    <citation type="submission" date="2016-12" db="EMBL/GenBank/DDBJ databases">
        <title>Draft Genome Sequences od Carboxydothermus pertinax and islandicus, Hydrogenogenic Carboxydotrophic Bacteria.</title>
        <authorList>
            <person name="Fukuyama Y."/>
            <person name="Ohmae K."/>
            <person name="Yoneda Y."/>
            <person name="Yoshida T."/>
            <person name="Sako Y."/>
        </authorList>
    </citation>
    <scope>NUCLEOTIDE SEQUENCE [LARGE SCALE GENOMIC DNA]</scope>
    <source>
        <strain evidence="5">Ug1</strain>
    </source>
</reference>
<evidence type="ECO:0000313" key="5">
    <source>
        <dbReference type="Proteomes" id="UP000187485"/>
    </source>
</evidence>
<organism evidence="4 5">
    <name type="scientific">Carboxydothermus pertinax</name>
    <dbReference type="NCBI Taxonomy" id="870242"/>
    <lineage>
        <taxon>Bacteria</taxon>
        <taxon>Bacillati</taxon>
        <taxon>Bacillota</taxon>
        <taxon>Clostridia</taxon>
        <taxon>Thermoanaerobacterales</taxon>
        <taxon>Thermoanaerobacteraceae</taxon>
        <taxon>Carboxydothermus</taxon>
    </lineage>
</organism>
<keyword evidence="3" id="KW-0812">Transmembrane</keyword>
<dbReference type="Proteomes" id="UP000187485">
    <property type="component" value="Unassembled WGS sequence"/>
</dbReference>
<keyword evidence="3" id="KW-0472">Membrane</keyword>
<evidence type="ECO:0000256" key="2">
    <source>
        <dbReference type="SAM" id="Coils"/>
    </source>
</evidence>
<name>A0A1L8CS84_9THEO</name>
<dbReference type="AlphaFoldDB" id="A0A1L8CS84"/>
<accession>A0A1L8CS84</accession>
<evidence type="ECO:0000256" key="1">
    <source>
        <dbReference type="ARBA" id="ARBA00009108"/>
    </source>
</evidence>
<dbReference type="Gene3D" id="3.30.70.1880">
    <property type="entry name" value="Protein of unknown function DUF881"/>
    <property type="match status" value="1"/>
</dbReference>
<sequence>MKPVKLPYTLMVVSLILGFLLTVQIRVSREMVNAPPLERSFELTARLKNLTAEIDGLMQEKTSLTQKINLLEKGGKVAEEALLAEIDKNRFWAGATEAHGPGVKIILNNPPGFGTKSELFNVRDEDLFNLLNELKAAGAEGIAVNGQRVTALTEIRMAGSKIVINTKVVYPPYEILAVGNPDQLKTSLENGIVATFREWQMEVTVTKENNVILPAYDQAIEFNYVKPQEAK</sequence>
<keyword evidence="5" id="KW-1185">Reference proteome</keyword>
<evidence type="ECO:0000256" key="3">
    <source>
        <dbReference type="SAM" id="Phobius"/>
    </source>
</evidence>
<dbReference type="EMBL" id="BDJK01000006">
    <property type="protein sequence ID" value="GAV21781.1"/>
    <property type="molecule type" value="Genomic_DNA"/>
</dbReference>
<dbReference type="RefSeq" id="WP_077177107.1">
    <property type="nucleotide sequence ID" value="NZ_BDJK01000006.1"/>
</dbReference>
<comment type="similarity">
    <text evidence="1">Belongs to the UPF0749 family.</text>
</comment>
<dbReference type="OrthoDB" id="9776196at2"/>
<dbReference type="STRING" id="870242.cpu_02910"/>
<dbReference type="Pfam" id="PF05949">
    <property type="entry name" value="DUF881"/>
    <property type="match status" value="1"/>
</dbReference>
<dbReference type="PANTHER" id="PTHR37313">
    <property type="entry name" value="UPF0749 PROTEIN RV1825"/>
    <property type="match status" value="1"/>
</dbReference>
<keyword evidence="3" id="KW-1133">Transmembrane helix</keyword>
<feature type="coiled-coil region" evidence="2">
    <location>
        <begin position="40"/>
        <end position="67"/>
    </location>
</feature>
<gene>
    <name evidence="4" type="ORF">cpu_02910</name>
</gene>
<evidence type="ECO:0000313" key="4">
    <source>
        <dbReference type="EMBL" id="GAV21781.1"/>
    </source>
</evidence>
<keyword evidence="2" id="KW-0175">Coiled coil</keyword>